<dbReference type="PANTHER" id="PTHR10515">
    <property type="entry name" value="THYMIDINE PHOSPHORYLASE"/>
    <property type="match status" value="1"/>
</dbReference>
<dbReference type="Gene3D" id="3.40.1030.10">
    <property type="entry name" value="Nucleoside phosphorylase/phosphoribosyltransferase catalytic domain"/>
    <property type="match status" value="1"/>
</dbReference>
<feature type="domain" description="Pyrimidine nucleoside phosphorylase C-terminal" evidence="3">
    <location>
        <begin position="116"/>
        <end position="190"/>
    </location>
</feature>
<protein>
    <recommendedName>
        <fullName evidence="3">Pyrimidine nucleoside phosphorylase C-terminal domain-containing protein</fullName>
    </recommendedName>
</protein>
<dbReference type="Gene3D" id="3.90.1170.30">
    <property type="entry name" value="Pyrimidine nucleoside phosphorylase-like, C-terminal domain"/>
    <property type="match status" value="1"/>
</dbReference>
<name>A0A383CKY1_9ZZZZ</name>
<dbReference type="PANTHER" id="PTHR10515:SF0">
    <property type="entry name" value="THYMIDINE PHOSPHORYLASE"/>
    <property type="match status" value="1"/>
</dbReference>
<evidence type="ECO:0000313" key="4">
    <source>
        <dbReference type="EMBL" id="SVE32781.1"/>
    </source>
</evidence>
<dbReference type="InterPro" id="IPR035902">
    <property type="entry name" value="Nuc_phospho_transferase"/>
</dbReference>
<dbReference type="GO" id="GO:0009032">
    <property type="term" value="F:thymidine phosphorylase activity"/>
    <property type="evidence" value="ECO:0007669"/>
    <property type="project" value="TreeGrafter"/>
</dbReference>
<dbReference type="GO" id="GO:0006213">
    <property type="term" value="P:pyrimidine nucleoside metabolic process"/>
    <property type="evidence" value="ECO:0007669"/>
    <property type="project" value="InterPro"/>
</dbReference>
<dbReference type="Pfam" id="PF07831">
    <property type="entry name" value="PYNP_C"/>
    <property type="match status" value="1"/>
</dbReference>
<keyword evidence="1" id="KW-0328">Glycosyltransferase</keyword>
<evidence type="ECO:0000259" key="3">
    <source>
        <dbReference type="SMART" id="SM00941"/>
    </source>
</evidence>
<accession>A0A383CKY1</accession>
<dbReference type="InterPro" id="IPR000053">
    <property type="entry name" value="Thymidine/pyrmidine_PPase"/>
</dbReference>
<dbReference type="SMART" id="SM00941">
    <property type="entry name" value="PYNP_C"/>
    <property type="match status" value="1"/>
</dbReference>
<dbReference type="SUPFAM" id="SSF52418">
    <property type="entry name" value="Nucleoside phosphorylase/phosphoribosyltransferase catalytic domain"/>
    <property type="match status" value="1"/>
</dbReference>
<feature type="non-terminal residue" evidence="4">
    <location>
        <position position="1"/>
    </location>
</feature>
<dbReference type="GO" id="GO:0006206">
    <property type="term" value="P:pyrimidine nucleobase metabolic process"/>
    <property type="evidence" value="ECO:0007669"/>
    <property type="project" value="InterPro"/>
</dbReference>
<dbReference type="EMBL" id="UINC01209667">
    <property type="protein sequence ID" value="SVE32781.1"/>
    <property type="molecule type" value="Genomic_DNA"/>
</dbReference>
<dbReference type="GO" id="GO:0005829">
    <property type="term" value="C:cytosol"/>
    <property type="evidence" value="ECO:0007669"/>
    <property type="project" value="TreeGrafter"/>
</dbReference>
<reference evidence="4" key="1">
    <citation type="submission" date="2018-05" db="EMBL/GenBank/DDBJ databases">
        <authorList>
            <person name="Lanie J.A."/>
            <person name="Ng W.-L."/>
            <person name="Kazmierczak K.M."/>
            <person name="Andrzejewski T.M."/>
            <person name="Davidsen T.M."/>
            <person name="Wayne K.J."/>
            <person name="Tettelin H."/>
            <person name="Glass J.I."/>
            <person name="Rusch D."/>
            <person name="Podicherti R."/>
            <person name="Tsui H.-C.T."/>
            <person name="Winkler M.E."/>
        </authorList>
    </citation>
    <scope>NUCLEOTIDE SEQUENCE</scope>
</reference>
<dbReference type="GO" id="GO:0004645">
    <property type="term" value="F:1,4-alpha-oligoglucan phosphorylase activity"/>
    <property type="evidence" value="ECO:0007669"/>
    <property type="project" value="InterPro"/>
</dbReference>
<dbReference type="AlphaFoldDB" id="A0A383CKY1"/>
<evidence type="ECO:0000256" key="1">
    <source>
        <dbReference type="ARBA" id="ARBA00022676"/>
    </source>
</evidence>
<proteinExistence type="predicted"/>
<keyword evidence="2" id="KW-0808">Transferase</keyword>
<evidence type="ECO:0000256" key="2">
    <source>
        <dbReference type="ARBA" id="ARBA00022679"/>
    </source>
</evidence>
<dbReference type="InterPro" id="IPR036566">
    <property type="entry name" value="PYNP-like_C_sf"/>
</dbReference>
<organism evidence="4">
    <name type="scientific">marine metagenome</name>
    <dbReference type="NCBI Taxonomy" id="408172"/>
    <lineage>
        <taxon>unclassified sequences</taxon>
        <taxon>metagenomes</taxon>
        <taxon>ecological metagenomes</taxon>
    </lineage>
</organism>
<sequence length="205" mass="22779">QCQAILTDMNQVLGWNAGHALEIKECAEYLTNIKKNTRLEKITNELIASILMMAKKIDRQVAYEKINQVVSNGKAAEKFNKMVHALGGPNNFLEKYDSHLLSSSYVGEIKANDSGSIHSIETRKLGLILIELGGGRKQINDKIDYTVGYENVISVGDNVDKSTPLLKVHASSQSDFNKVKNEIEKCFVISNSKSDSLDTIYQTIN</sequence>
<dbReference type="InterPro" id="IPR013102">
    <property type="entry name" value="PYNP_C"/>
</dbReference>
<gene>
    <name evidence="4" type="ORF">METZ01_LOCUS485635</name>
</gene>
<dbReference type="SUPFAM" id="SSF54680">
    <property type="entry name" value="Pyrimidine nucleoside phosphorylase C-terminal domain"/>
    <property type="match status" value="1"/>
</dbReference>